<keyword evidence="3" id="KW-1185">Reference proteome</keyword>
<feature type="region of interest" description="Disordered" evidence="1">
    <location>
        <begin position="37"/>
        <end position="59"/>
    </location>
</feature>
<dbReference type="Ensembl" id="ENSOKIT00005019554.1">
    <property type="protein sequence ID" value="ENSOKIP00005018340.1"/>
    <property type="gene ID" value="ENSOKIG00005008154.1"/>
</dbReference>
<dbReference type="Proteomes" id="UP000694557">
    <property type="component" value="Unassembled WGS sequence"/>
</dbReference>
<proteinExistence type="predicted"/>
<reference evidence="2" key="1">
    <citation type="submission" date="2025-08" db="UniProtKB">
        <authorList>
            <consortium name="Ensembl"/>
        </authorList>
    </citation>
    <scope>IDENTIFICATION</scope>
</reference>
<dbReference type="AlphaFoldDB" id="A0A8C7DEU4"/>
<organism evidence="2 3">
    <name type="scientific">Oncorhynchus kisutch</name>
    <name type="common">Coho salmon</name>
    <name type="synonym">Salmo kisutch</name>
    <dbReference type="NCBI Taxonomy" id="8019"/>
    <lineage>
        <taxon>Eukaryota</taxon>
        <taxon>Metazoa</taxon>
        <taxon>Chordata</taxon>
        <taxon>Craniata</taxon>
        <taxon>Vertebrata</taxon>
        <taxon>Euteleostomi</taxon>
        <taxon>Actinopterygii</taxon>
        <taxon>Neopterygii</taxon>
        <taxon>Teleostei</taxon>
        <taxon>Protacanthopterygii</taxon>
        <taxon>Salmoniformes</taxon>
        <taxon>Salmonidae</taxon>
        <taxon>Salmoninae</taxon>
        <taxon>Oncorhynchus</taxon>
    </lineage>
</organism>
<evidence type="ECO:0000256" key="1">
    <source>
        <dbReference type="SAM" id="MobiDB-lite"/>
    </source>
</evidence>
<name>A0A8C7DEU4_ONCKI</name>
<evidence type="ECO:0000313" key="2">
    <source>
        <dbReference type="Ensembl" id="ENSOKIP00005018340.1"/>
    </source>
</evidence>
<accession>A0A8C7DEU4</accession>
<sequence>MFTFLGKAKPCSLHSRVLTLSCPAACLFCSTRTHRLTPQQTPSNRQGSNSRLMKLSSNKQRISAQTVKYHLREAHLCAHHTQSLELAAVRHCN</sequence>
<evidence type="ECO:0000313" key="3">
    <source>
        <dbReference type="Proteomes" id="UP000694557"/>
    </source>
</evidence>
<reference evidence="2" key="2">
    <citation type="submission" date="2025-09" db="UniProtKB">
        <authorList>
            <consortium name="Ensembl"/>
        </authorList>
    </citation>
    <scope>IDENTIFICATION</scope>
</reference>
<protein>
    <submittedName>
        <fullName evidence="2">Uncharacterized protein</fullName>
    </submittedName>
</protein>